<feature type="compositionally biased region" description="Basic and acidic residues" evidence="1">
    <location>
        <begin position="178"/>
        <end position="198"/>
    </location>
</feature>
<evidence type="ECO:0000313" key="2">
    <source>
        <dbReference type="EMBL" id="OLF08576.1"/>
    </source>
</evidence>
<organism evidence="2 3">
    <name type="scientific">Actinophytocola xanthii</name>
    <dbReference type="NCBI Taxonomy" id="1912961"/>
    <lineage>
        <taxon>Bacteria</taxon>
        <taxon>Bacillati</taxon>
        <taxon>Actinomycetota</taxon>
        <taxon>Actinomycetes</taxon>
        <taxon>Pseudonocardiales</taxon>
        <taxon>Pseudonocardiaceae</taxon>
    </lineage>
</organism>
<name>A0A1Q8C2I9_9PSEU</name>
<dbReference type="AlphaFoldDB" id="A0A1Q8C2I9"/>
<proteinExistence type="predicted"/>
<accession>A0A1Q8C2I9</accession>
<feature type="region of interest" description="Disordered" evidence="1">
    <location>
        <begin position="84"/>
        <end position="123"/>
    </location>
</feature>
<feature type="compositionally biased region" description="Low complexity" evidence="1">
    <location>
        <begin position="215"/>
        <end position="232"/>
    </location>
</feature>
<protein>
    <submittedName>
        <fullName evidence="2">Uncharacterized protein</fullName>
    </submittedName>
</protein>
<evidence type="ECO:0000256" key="1">
    <source>
        <dbReference type="SAM" id="MobiDB-lite"/>
    </source>
</evidence>
<comment type="caution">
    <text evidence="2">The sequence shown here is derived from an EMBL/GenBank/DDBJ whole genome shotgun (WGS) entry which is preliminary data.</text>
</comment>
<dbReference type="EMBL" id="MSIE01000095">
    <property type="protein sequence ID" value="OLF08576.1"/>
    <property type="molecule type" value="Genomic_DNA"/>
</dbReference>
<evidence type="ECO:0000313" key="3">
    <source>
        <dbReference type="Proteomes" id="UP000185596"/>
    </source>
</evidence>
<keyword evidence="3" id="KW-1185">Reference proteome</keyword>
<dbReference type="Proteomes" id="UP000185596">
    <property type="component" value="Unassembled WGS sequence"/>
</dbReference>
<sequence>MLTIEALEVLSVLVDLQELDSAKEAARGLLNTAPIADLWTIARCADILDTNNRPVAAAKLDQFARELTDEHRAALVRFCRDETGDRPRRATTDTPAQPNTLSVYFDTRPGYDEEGPQPAGLTVHPAPWEQARARRMAELSRQLRTAKNQLPAHVRSEMRAVRSTDPTCRRPVKSRAQRKAERLTDDYMRTRLGIEDHSAPPNARRTVFDIDDDQPTTPDSDQPTTPDSDQPDAYTLDYDRAARPQLWATPCVWCFVERRPQDDRATRSTTRHDDGLCVECRDASRPGLPRRTQPTRRPVRAARTVAYINPQARAIAARSAEITASCAAVAEHLPPAAALVWMRAYYRMSPEAHHPIIEQWVTAWRDAQHPQPPTPITPAAPVPALAAA</sequence>
<reference evidence="2 3" key="1">
    <citation type="submission" date="2016-12" db="EMBL/GenBank/DDBJ databases">
        <title>The draft genome sequence of Actinophytocola sp. 11-183.</title>
        <authorList>
            <person name="Wang W."/>
            <person name="Yuan L."/>
        </authorList>
    </citation>
    <scope>NUCLEOTIDE SEQUENCE [LARGE SCALE GENOMIC DNA]</scope>
    <source>
        <strain evidence="2 3">11-183</strain>
    </source>
</reference>
<dbReference type="RefSeq" id="WP_075129986.1">
    <property type="nucleotide sequence ID" value="NZ_MSIE01000095.1"/>
</dbReference>
<gene>
    <name evidence="2" type="ORF">BU204_34350</name>
</gene>
<feature type="region of interest" description="Disordered" evidence="1">
    <location>
        <begin position="149"/>
        <end position="234"/>
    </location>
</feature>
<dbReference type="OrthoDB" id="4568218at2"/>
<feature type="compositionally biased region" description="Polar residues" evidence="1">
    <location>
        <begin position="92"/>
        <end position="102"/>
    </location>
</feature>